<dbReference type="Gene3D" id="1.20.1600.10">
    <property type="entry name" value="Outer membrane efflux proteins (OEP)"/>
    <property type="match status" value="1"/>
</dbReference>
<evidence type="ECO:0000256" key="4">
    <source>
        <dbReference type="ARBA" id="ARBA00023136"/>
    </source>
</evidence>
<dbReference type="GO" id="GO:0015562">
    <property type="term" value="F:efflux transmembrane transporter activity"/>
    <property type="evidence" value="ECO:0007669"/>
    <property type="project" value="InterPro"/>
</dbReference>
<dbReference type="GO" id="GO:1990281">
    <property type="term" value="C:efflux pump complex"/>
    <property type="evidence" value="ECO:0007669"/>
    <property type="project" value="TreeGrafter"/>
</dbReference>
<evidence type="ECO:0000313" key="6">
    <source>
        <dbReference type="EMBL" id="WEK18126.1"/>
    </source>
</evidence>
<keyword evidence="5" id="KW-0998">Cell outer membrane</keyword>
<organism evidence="6 7">
    <name type="scientific">Candidatus Pedobacter colombiensis</name>
    <dbReference type="NCBI Taxonomy" id="3121371"/>
    <lineage>
        <taxon>Bacteria</taxon>
        <taxon>Pseudomonadati</taxon>
        <taxon>Bacteroidota</taxon>
        <taxon>Sphingobacteriia</taxon>
        <taxon>Sphingobacteriales</taxon>
        <taxon>Sphingobacteriaceae</taxon>
        <taxon>Pedobacter</taxon>
    </lineage>
</organism>
<dbReference type="SUPFAM" id="SSF56954">
    <property type="entry name" value="Outer membrane efflux proteins (OEP)"/>
    <property type="match status" value="1"/>
</dbReference>
<evidence type="ECO:0000313" key="7">
    <source>
        <dbReference type="Proteomes" id="UP001214530"/>
    </source>
</evidence>
<proteinExistence type="predicted"/>
<name>A0AAJ5W4S5_9SPHI</name>
<dbReference type="PANTHER" id="PTHR30026">
    <property type="entry name" value="OUTER MEMBRANE PROTEIN TOLC"/>
    <property type="match status" value="1"/>
</dbReference>
<dbReference type="Proteomes" id="UP001214530">
    <property type="component" value="Chromosome"/>
</dbReference>
<evidence type="ECO:0000256" key="5">
    <source>
        <dbReference type="ARBA" id="ARBA00023237"/>
    </source>
</evidence>
<accession>A0AAJ5W4S5</accession>
<dbReference type="AlphaFoldDB" id="A0AAJ5W4S5"/>
<dbReference type="PANTHER" id="PTHR30026:SF20">
    <property type="entry name" value="OUTER MEMBRANE PROTEIN TOLC"/>
    <property type="match status" value="1"/>
</dbReference>
<dbReference type="EMBL" id="CP119313">
    <property type="protein sequence ID" value="WEK18126.1"/>
    <property type="molecule type" value="Genomic_DNA"/>
</dbReference>
<comment type="subcellular location">
    <subcellularLocation>
        <location evidence="1">Cell outer membrane</location>
    </subcellularLocation>
</comment>
<keyword evidence="3" id="KW-0812">Transmembrane</keyword>
<sequence>MLEMKSLCFAILICFVCYQTNAQNKEQLSIEECYKLARQNYPLIQQAELIQKTAAYSIENAGKGYLPQFNISGQASYQSDVTKIPIQIPGINIPILSKDQYRLSAEGTQVLFDGGTIKQQKSEIASNAVVESQQLEVELYKLKDRINQLFFGILLINAQLKQNEFLKRDIQLGIDKTKATIANGAAFKSSLDMLKAELLKVAQQGTELRYTRKGYIDVLGLFIHQPFTEEVNLVTPVKPVIQSEIRRPELGLYDSQRKSMDVKKQGISIRNLPKFNLFLQGGVGRPALNMLDNSVEPFAIGGLRMSWLLSGFYTSKREKAIIAINIKEIDIQSENFLLNTRFTLKQQDAEIDKQTNLLTTDDEIIALRTSVKKTSAAQLEYGVINTSDYLREVNAEDQARQSKILHEIQLLMAQYNKQTTLGN</sequence>
<reference evidence="6" key="1">
    <citation type="submission" date="2023-03" db="EMBL/GenBank/DDBJ databases">
        <title>Andean soil-derived lignocellulolytic bacterial consortium as a source of novel taxa and putative plastic-active enzymes.</title>
        <authorList>
            <person name="Diaz-Garcia L."/>
            <person name="Chuvochina M."/>
            <person name="Feuerriegel G."/>
            <person name="Bunk B."/>
            <person name="Sproer C."/>
            <person name="Streit W.R."/>
            <person name="Rodriguez L.M."/>
            <person name="Overmann J."/>
            <person name="Jimenez D.J."/>
        </authorList>
    </citation>
    <scope>NUCLEOTIDE SEQUENCE</scope>
    <source>
        <strain evidence="6">MAG 3858</strain>
    </source>
</reference>
<keyword evidence="4" id="KW-0472">Membrane</keyword>
<dbReference type="GO" id="GO:0015288">
    <property type="term" value="F:porin activity"/>
    <property type="evidence" value="ECO:0007669"/>
    <property type="project" value="TreeGrafter"/>
</dbReference>
<dbReference type="GO" id="GO:0009279">
    <property type="term" value="C:cell outer membrane"/>
    <property type="evidence" value="ECO:0007669"/>
    <property type="project" value="UniProtKB-SubCell"/>
</dbReference>
<protein>
    <submittedName>
        <fullName evidence="6">TolC family protein</fullName>
    </submittedName>
</protein>
<dbReference type="InterPro" id="IPR051906">
    <property type="entry name" value="TolC-like"/>
</dbReference>
<evidence type="ECO:0000256" key="2">
    <source>
        <dbReference type="ARBA" id="ARBA00022452"/>
    </source>
</evidence>
<keyword evidence="2" id="KW-1134">Transmembrane beta strand</keyword>
<evidence type="ECO:0000256" key="1">
    <source>
        <dbReference type="ARBA" id="ARBA00004442"/>
    </source>
</evidence>
<evidence type="ECO:0000256" key="3">
    <source>
        <dbReference type="ARBA" id="ARBA00022692"/>
    </source>
</evidence>
<gene>
    <name evidence="6" type="ORF">P0Y49_15145</name>
</gene>